<dbReference type="RefSeq" id="WP_218151974.1">
    <property type="nucleotide sequence ID" value="NZ_FOUB01000005.1"/>
</dbReference>
<organism evidence="1 2">
    <name type="scientific">Nitrosomonas communis</name>
    <dbReference type="NCBI Taxonomy" id="44574"/>
    <lineage>
        <taxon>Bacteria</taxon>
        <taxon>Pseudomonadati</taxon>
        <taxon>Pseudomonadota</taxon>
        <taxon>Betaproteobacteria</taxon>
        <taxon>Nitrosomonadales</taxon>
        <taxon>Nitrosomonadaceae</taxon>
        <taxon>Nitrosomonas</taxon>
    </lineage>
</organism>
<evidence type="ECO:0008006" key="3">
    <source>
        <dbReference type="Google" id="ProtNLM"/>
    </source>
</evidence>
<evidence type="ECO:0000313" key="2">
    <source>
        <dbReference type="Proteomes" id="UP000183287"/>
    </source>
</evidence>
<dbReference type="SUPFAM" id="SSF53474">
    <property type="entry name" value="alpha/beta-Hydrolases"/>
    <property type="match status" value="1"/>
</dbReference>
<sequence length="48" mass="5328">MNYGAPIAGAHPYKRDLKNLDFPLLDTGHFALEEDGDVIAQHICEFLA</sequence>
<dbReference type="AlphaFoldDB" id="A0A1I4KWJ1"/>
<dbReference type="InterPro" id="IPR029058">
    <property type="entry name" value="AB_hydrolase_fold"/>
</dbReference>
<protein>
    <recommendedName>
        <fullName evidence="3">Haloalkane dehalogenase</fullName>
    </recommendedName>
</protein>
<proteinExistence type="predicted"/>
<reference evidence="2" key="1">
    <citation type="submission" date="2016-10" db="EMBL/GenBank/DDBJ databases">
        <authorList>
            <person name="Varghese N."/>
            <person name="Submissions S."/>
        </authorList>
    </citation>
    <scope>NUCLEOTIDE SEQUENCE [LARGE SCALE GENOMIC DNA]</scope>
    <source>
        <strain evidence="2">Nm44</strain>
    </source>
</reference>
<dbReference type="Proteomes" id="UP000183287">
    <property type="component" value="Unassembled WGS sequence"/>
</dbReference>
<name>A0A1I4KWJ1_9PROT</name>
<dbReference type="EMBL" id="FOUB01000005">
    <property type="protein sequence ID" value="SFL82976.1"/>
    <property type="molecule type" value="Genomic_DNA"/>
</dbReference>
<accession>A0A1I4KWJ1</accession>
<gene>
    <name evidence="1" type="ORF">SAMN05421863_100540</name>
</gene>
<evidence type="ECO:0000313" key="1">
    <source>
        <dbReference type="EMBL" id="SFL82976.1"/>
    </source>
</evidence>
<keyword evidence="2" id="KW-1185">Reference proteome</keyword>